<evidence type="ECO:0000256" key="2">
    <source>
        <dbReference type="ARBA" id="ARBA00022729"/>
    </source>
</evidence>
<sequence length="789" mass="89161">MVLYARRRTTYPGLVFRRINDHAAPDHLHHHANTVLITQRRSMKRRRKILLALLLIGGGLLLAGWKIWPQLLYARGKKTVTIAVVAPLSGRHQLEGEAMLKGIELALEQATNEGKLQDTIINLQILNDQGDTQIATKIASDIVFANTASLVLGHHSSETTLAASEIYQQNGIPAITASATADVITLENDWYFRIIPNNSFQAEFIANYTYNVLHQQSVTIISDQGTYGASLAETFEAVAPDIGLTINQKLQFDTTAPDLENQLKWIVTELRSMGEMGTIFLATHALEAVQIITSIRYPGTTYTIIGPDSFSSANFLKEFRLYPQERASPGYYSDGIYSISPFLTDIGTDQAQQFRHDFRAVYQEDPTWISACYYDAMTLAIEVIERAEVEGQGNLRNDRRKIRETLASVSTPYTAFLGVTGAIYFDQYGDTRNPLAVGIYSKQRLLPAYSQYLPIPSLEDRTSLLRETLEGEIITIDDLTMKKTQIVKTGIDVNTISNLDIQHSRYTVDFYLWFRFQEDFNDAAIRFLNAENQISLPPRIMEVTEGDITVRTYRIKADFQTPLDFQAYPFDTHTLQVSFRHAARPTTSLLYVPDVVGLLPSFQAYEKDTASLNAIPGWEVDEISVYQDIMYREQEPALPFLDTTSQIPSYSTFNAAIRINREGTSFMFKHFFPLFIIVIILYLVYFIPIDRLGVRLGIITTTVLISASYHLKLFLHLPKAHLVAIEYALYSIYGLGCIAGSLSLGSYLFHTRDSHKMPSRLTLGGRIMHPILTAMLIVFLIYNYYLNNL</sequence>
<feature type="transmembrane region" description="Helical" evidence="3">
    <location>
        <begin position="761"/>
        <end position="785"/>
    </location>
</feature>
<evidence type="ECO:0000259" key="4">
    <source>
        <dbReference type="Pfam" id="PF13458"/>
    </source>
</evidence>
<dbReference type="SUPFAM" id="SSF53822">
    <property type="entry name" value="Periplasmic binding protein-like I"/>
    <property type="match status" value="1"/>
</dbReference>
<dbReference type="InterPro" id="IPR036734">
    <property type="entry name" value="Neur_chan_lig-bd_sf"/>
</dbReference>
<dbReference type="InterPro" id="IPR028081">
    <property type="entry name" value="Leu-bd"/>
</dbReference>
<dbReference type="InterPro" id="IPR028082">
    <property type="entry name" value="Peripla_BP_I"/>
</dbReference>
<evidence type="ECO:0000313" key="6">
    <source>
        <dbReference type="Proteomes" id="UP000649604"/>
    </source>
</evidence>
<dbReference type="CDD" id="cd19985">
    <property type="entry name" value="PBP1_ABC_HAAT-like"/>
    <property type="match status" value="1"/>
</dbReference>
<dbReference type="PANTHER" id="PTHR47151">
    <property type="entry name" value="LEU/ILE/VAL-BINDING ABC TRANSPORTER SUBUNIT"/>
    <property type="match status" value="1"/>
</dbReference>
<dbReference type="Gene3D" id="1.20.58.390">
    <property type="entry name" value="Neurotransmitter-gated ion-channel transmembrane domain"/>
    <property type="match status" value="1"/>
</dbReference>
<dbReference type="Proteomes" id="UP000649604">
    <property type="component" value="Unassembled WGS sequence"/>
</dbReference>
<dbReference type="PANTHER" id="PTHR47151:SF2">
    <property type="entry name" value="AMINO ACID BINDING PROTEIN"/>
    <property type="match status" value="1"/>
</dbReference>
<name>A0A9D5Q4G6_9BACT</name>
<keyword evidence="3" id="KW-0472">Membrane</keyword>
<dbReference type="Gene3D" id="3.40.50.2300">
    <property type="match status" value="2"/>
</dbReference>
<feature type="transmembrane region" description="Helical" evidence="3">
    <location>
        <begin position="671"/>
        <end position="689"/>
    </location>
</feature>
<dbReference type="AlphaFoldDB" id="A0A9D5Q4G6"/>
<keyword evidence="2" id="KW-0732">Signal</keyword>
<feature type="domain" description="Leucine-binding protein" evidence="4">
    <location>
        <begin position="79"/>
        <end position="419"/>
    </location>
</feature>
<evidence type="ECO:0000313" key="5">
    <source>
        <dbReference type="EMBL" id="MBD3323699.1"/>
    </source>
</evidence>
<gene>
    <name evidence="5" type="ORF">GF339_03885</name>
</gene>
<dbReference type="Gene3D" id="2.70.170.10">
    <property type="entry name" value="Neurotransmitter-gated ion-channel ligand-binding domain"/>
    <property type="match status" value="1"/>
</dbReference>
<protein>
    <submittedName>
        <fullName evidence="5">ABC transporter substrate-binding protein</fullName>
    </submittedName>
</protein>
<feature type="transmembrane region" description="Helical" evidence="3">
    <location>
        <begin position="49"/>
        <end position="68"/>
    </location>
</feature>
<accession>A0A9D5Q4G6</accession>
<dbReference type="GO" id="GO:0016020">
    <property type="term" value="C:membrane"/>
    <property type="evidence" value="ECO:0007669"/>
    <property type="project" value="InterPro"/>
</dbReference>
<comment type="caution">
    <text evidence="5">The sequence shown here is derived from an EMBL/GenBank/DDBJ whole genome shotgun (WGS) entry which is preliminary data.</text>
</comment>
<evidence type="ECO:0000256" key="1">
    <source>
        <dbReference type="ARBA" id="ARBA00010062"/>
    </source>
</evidence>
<comment type="similarity">
    <text evidence="1">Belongs to the leucine-binding protein family.</text>
</comment>
<dbReference type="Pfam" id="PF13458">
    <property type="entry name" value="Peripla_BP_6"/>
    <property type="match status" value="1"/>
</dbReference>
<keyword evidence="3" id="KW-0812">Transmembrane</keyword>
<organism evidence="5 6">
    <name type="scientific">candidate division KSB3 bacterium</name>
    <dbReference type="NCBI Taxonomy" id="2044937"/>
    <lineage>
        <taxon>Bacteria</taxon>
        <taxon>candidate division KSB3</taxon>
    </lineage>
</organism>
<feature type="transmembrane region" description="Helical" evidence="3">
    <location>
        <begin position="727"/>
        <end position="749"/>
    </location>
</feature>
<feature type="transmembrane region" description="Helical" evidence="3">
    <location>
        <begin position="696"/>
        <end position="715"/>
    </location>
</feature>
<keyword evidence="3" id="KW-1133">Transmembrane helix</keyword>
<reference evidence="5" key="1">
    <citation type="submission" date="2019-11" db="EMBL/GenBank/DDBJ databases">
        <title>Microbial mats filling the niche in hypersaline microbial mats.</title>
        <authorList>
            <person name="Wong H.L."/>
            <person name="Macleod F.I."/>
            <person name="White R.A. III"/>
            <person name="Burns B.P."/>
        </authorList>
    </citation>
    <scope>NUCLEOTIDE SEQUENCE</scope>
    <source>
        <strain evidence="5">Rbin_158</strain>
    </source>
</reference>
<dbReference type="GO" id="GO:0005230">
    <property type="term" value="F:extracellular ligand-gated monoatomic ion channel activity"/>
    <property type="evidence" value="ECO:0007669"/>
    <property type="project" value="InterPro"/>
</dbReference>
<evidence type="ECO:0000256" key="3">
    <source>
        <dbReference type="SAM" id="Phobius"/>
    </source>
</evidence>
<proteinExistence type="inferred from homology"/>
<dbReference type="InterPro" id="IPR038050">
    <property type="entry name" value="Neuro_actylchol_rec"/>
</dbReference>
<dbReference type="EMBL" id="WJJP01000117">
    <property type="protein sequence ID" value="MBD3323699.1"/>
    <property type="molecule type" value="Genomic_DNA"/>
</dbReference>